<dbReference type="Gene3D" id="3.40.50.300">
    <property type="entry name" value="P-loop containing nucleotide triphosphate hydrolases"/>
    <property type="match status" value="1"/>
</dbReference>
<feature type="domain" description="Nephrocystin 3-like N-terminal" evidence="3">
    <location>
        <begin position="211"/>
        <end position="372"/>
    </location>
</feature>
<reference evidence="4 5" key="1">
    <citation type="journal article" date="2020" name="ISME J.">
        <title>Uncovering the hidden diversity of litter-decomposition mechanisms in mushroom-forming fungi.</title>
        <authorList>
            <person name="Floudas D."/>
            <person name="Bentzer J."/>
            <person name="Ahren D."/>
            <person name="Johansson T."/>
            <person name="Persson P."/>
            <person name="Tunlid A."/>
        </authorList>
    </citation>
    <scope>NUCLEOTIDE SEQUENCE [LARGE SCALE GENOMIC DNA]</scope>
    <source>
        <strain evidence="4 5">CBS 146.42</strain>
    </source>
</reference>
<dbReference type="EMBL" id="JAACJO010000009">
    <property type="protein sequence ID" value="KAF5354303.1"/>
    <property type="molecule type" value="Genomic_DNA"/>
</dbReference>
<gene>
    <name evidence="4" type="ORF">D9756_007192</name>
</gene>
<feature type="compositionally biased region" description="Basic and acidic residues" evidence="2">
    <location>
        <begin position="36"/>
        <end position="51"/>
    </location>
</feature>
<feature type="region of interest" description="Disordered" evidence="2">
    <location>
        <begin position="1"/>
        <end position="114"/>
    </location>
</feature>
<protein>
    <recommendedName>
        <fullName evidence="3">Nephrocystin 3-like N-terminal domain-containing protein</fullName>
    </recommendedName>
</protein>
<dbReference type="SUPFAM" id="SSF52540">
    <property type="entry name" value="P-loop containing nucleoside triphosphate hydrolases"/>
    <property type="match status" value="1"/>
</dbReference>
<proteinExistence type="predicted"/>
<evidence type="ECO:0000313" key="5">
    <source>
        <dbReference type="Proteomes" id="UP000559027"/>
    </source>
</evidence>
<evidence type="ECO:0000256" key="1">
    <source>
        <dbReference type="ARBA" id="ARBA00022737"/>
    </source>
</evidence>
<comment type="caution">
    <text evidence="4">The sequence shown here is derived from an EMBL/GenBank/DDBJ whole genome shotgun (WGS) entry which is preliminary data.</text>
</comment>
<feature type="compositionally biased region" description="Polar residues" evidence="2">
    <location>
        <begin position="1"/>
        <end position="11"/>
    </location>
</feature>
<dbReference type="Pfam" id="PF24883">
    <property type="entry name" value="NPHP3_N"/>
    <property type="match status" value="1"/>
</dbReference>
<keyword evidence="1" id="KW-0677">Repeat</keyword>
<evidence type="ECO:0000259" key="3">
    <source>
        <dbReference type="Pfam" id="PF24883"/>
    </source>
</evidence>
<evidence type="ECO:0000313" key="4">
    <source>
        <dbReference type="EMBL" id="KAF5354303.1"/>
    </source>
</evidence>
<dbReference type="PANTHER" id="PTHR10039:SF14">
    <property type="entry name" value="NACHT DOMAIN-CONTAINING PROTEIN"/>
    <property type="match status" value="1"/>
</dbReference>
<keyword evidence="5" id="KW-1185">Reference proteome</keyword>
<dbReference type="InterPro" id="IPR027417">
    <property type="entry name" value="P-loop_NTPase"/>
</dbReference>
<organism evidence="4 5">
    <name type="scientific">Leucocoprinus leucothites</name>
    <dbReference type="NCBI Taxonomy" id="201217"/>
    <lineage>
        <taxon>Eukaryota</taxon>
        <taxon>Fungi</taxon>
        <taxon>Dikarya</taxon>
        <taxon>Basidiomycota</taxon>
        <taxon>Agaricomycotina</taxon>
        <taxon>Agaricomycetes</taxon>
        <taxon>Agaricomycetidae</taxon>
        <taxon>Agaricales</taxon>
        <taxon>Agaricineae</taxon>
        <taxon>Agaricaceae</taxon>
        <taxon>Leucocoprinus</taxon>
    </lineage>
</organism>
<dbReference type="InterPro" id="IPR056884">
    <property type="entry name" value="NPHP3-like_N"/>
</dbReference>
<dbReference type="PANTHER" id="PTHR10039">
    <property type="entry name" value="AMELOGENIN"/>
    <property type="match status" value="1"/>
</dbReference>
<dbReference type="AlphaFoldDB" id="A0A8H5D6V7"/>
<feature type="compositionally biased region" description="Polar residues" evidence="2">
    <location>
        <begin position="69"/>
        <end position="88"/>
    </location>
</feature>
<dbReference type="OrthoDB" id="3038309at2759"/>
<sequence>MIPQESQADTITRQKRSWSIASGDVDIDVCPDYPGSEDKKKRQRTEARTSPEDTSSSVHSQSQGFSLEIASTNNAAHQQPSLTASRHSLSADRSESAFNLKDTTTVTEEPPANMQSKATDMLRAVHTFQNARDFVINNPNFIYQCPSSPFVGDVTSLSAILSQITHAGEAVFVALSRRRMEGAEVDSSSREYPPRCHPQTRKNLRARIVNWFQRAQARRRWRMLWLLGPAGTGKSAIAQTIAEEAKIACRLGAALFLSRANHHDNPDHVIPTLAHQLARKLPEYKQIISHRLADDPTIVEKNRRTQFRELIIEPFRLLATQKPSIIREPLIIILDGLDECNGAGAQCELIELISNHARTFRESPLLWMIISRPEWHFSYLLTEPEYTASYQMEELIIDDKEAQADVLHVLDDRFTRIRRRYQHQLALTWPPKTALKNIAAVAKGMFAVSDTVIRFVEDEGVSDPFGRLEICLKFLNGSCAFAKEVHPLHALDLFYCEIMSKIPSDVLPTTKRILGVDLLFGSDSEPFGAVAQANLLHLSQAEYYSALKHLASVLSVPPASDAPFLFRIHFDHATFGDFLRDPNRSGKYAIDEAAVYLDVAVNSMRWIAVPQHATKNYATWIAEGDLWQVDLNSTRAFAMSRGLQTLWRLEGSSVQKLENALKYIDFRHLVFYDEPVFELIPWLISKVPSIAHLKKPGCCLQQPRIQKSAVWETYGAPYASLAGGPYWCEERAVVIVHIGSGKRTCELSLVTRPHDFMEKVHLSAGQKVEPIDVKLGDIASSLPSSELLSSVSCSISGNSAVI</sequence>
<accession>A0A8H5D6V7</accession>
<evidence type="ECO:0000256" key="2">
    <source>
        <dbReference type="SAM" id="MobiDB-lite"/>
    </source>
</evidence>
<feature type="compositionally biased region" description="Low complexity" evidence="2">
    <location>
        <begin position="55"/>
        <end position="66"/>
    </location>
</feature>
<dbReference type="Proteomes" id="UP000559027">
    <property type="component" value="Unassembled WGS sequence"/>
</dbReference>
<name>A0A8H5D6V7_9AGAR</name>
<feature type="compositionally biased region" description="Polar residues" evidence="2">
    <location>
        <begin position="101"/>
        <end position="114"/>
    </location>
</feature>